<evidence type="ECO:0000313" key="4">
    <source>
        <dbReference type="EMBL" id="SCM71412.1"/>
    </source>
</evidence>
<dbReference type="InterPro" id="IPR006143">
    <property type="entry name" value="RND_pump_MFP"/>
</dbReference>
<name>A0A212L1K0_9HYPH</name>
<evidence type="ECO:0000259" key="3">
    <source>
        <dbReference type="Pfam" id="PF25954"/>
    </source>
</evidence>
<dbReference type="SUPFAM" id="SSF111369">
    <property type="entry name" value="HlyD-like secretion proteins"/>
    <property type="match status" value="1"/>
</dbReference>
<dbReference type="InterPro" id="IPR058792">
    <property type="entry name" value="Beta-barrel_RND_2"/>
</dbReference>
<sequence>MGRFLRIALILAVILMLVSTTVGMAENTGGKLPVYATLKVEATSTLITYTMAGSVISDGRIELSSRVVGFIQQLDVREGQKVARGDLLVRIDPTDIDQAIRQARAGVQASEEDLQDAEHEVEMYGTLVGTNSVSKETFRKAKVRRDIARVTLDKAQSALAAAEAQKNYASITSPVDGVVVSVARRTGEMATTGATLLTVESREVLLFKAYVSESNLSAIDPEKPVSVRIDTLKDAAFRGRIRGIVPSGDDVTRRYEINVVLPADPRLVPGMFGRADIVFGMRQALMVPRAAIVTRGGLQGAFVLDGTVARFRWLRTGRTIEDRVEVVAGLSDGERIVSAANDTLWDGSEIRVAESAR</sequence>
<feature type="domain" description="Multidrug resistance protein MdtA-like barrel-sandwich hybrid" evidence="2">
    <location>
        <begin position="61"/>
        <end position="196"/>
    </location>
</feature>
<dbReference type="InterPro" id="IPR058625">
    <property type="entry name" value="MdtA-like_BSH"/>
</dbReference>
<protein>
    <submittedName>
        <fullName evidence="4">Efflux transporter, RND family, MFP subunit</fullName>
    </submittedName>
</protein>
<dbReference type="Pfam" id="PF25954">
    <property type="entry name" value="Beta-barrel_RND_2"/>
    <property type="match status" value="1"/>
</dbReference>
<organism evidence="4">
    <name type="scientific">uncultured Pleomorphomonas sp</name>
    <dbReference type="NCBI Taxonomy" id="442121"/>
    <lineage>
        <taxon>Bacteria</taxon>
        <taxon>Pseudomonadati</taxon>
        <taxon>Pseudomonadota</taxon>
        <taxon>Alphaproteobacteria</taxon>
        <taxon>Hyphomicrobiales</taxon>
        <taxon>Pleomorphomonadaceae</taxon>
        <taxon>Pleomorphomonas</taxon>
        <taxon>environmental samples</taxon>
    </lineage>
</organism>
<dbReference type="RefSeq" id="WP_288198983.1">
    <property type="nucleotide sequence ID" value="NZ_LT608334.1"/>
</dbReference>
<comment type="similarity">
    <text evidence="1">Belongs to the membrane fusion protein (MFP) (TC 8.A.1) family.</text>
</comment>
<dbReference type="AlphaFoldDB" id="A0A212L1K0"/>
<gene>
    <name evidence="4" type="ORF">KL86PLE_100164</name>
</gene>
<dbReference type="Gene3D" id="2.40.30.170">
    <property type="match status" value="1"/>
</dbReference>
<dbReference type="GO" id="GO:1990281">
    <property type="term" value="C:efflux pump complex"/>
    <property type="evidence" value="ECO:0007669"/>
    <property type="project" value="TreeGrafter"/>
</dbReference>
<dbReference type="NCBIfam" id="TIGR01730">
    <property type="entry name" value="RND_mfp"/>
    <property type="match status" value="1"/>
</dbReference>
<dbReference type="Gene3D" id="2.40.420.20">
    <property type="match status" value="1"/>
</dbReference>
<evidence type="ECO:0000256" key="1">
    <source>
        <dbReference type="ARBA" id="ARBA00009477"/>
    </source>
</evidence>
<dbReference type="EMBL" id="FMJD01000002">
    <property type="protein sequence ID" value="SCM71412.1"/>
    <property type="molecule type" value="Genomic_DNA"/>
</dbReference>
<dbReference type="Gene3D" id="1.10.287.470">
    <property type="entry name" value="Helix hairpin bin"/>
    <property type="match status" value="1"/>
</dbReference>
<dbReference type="PANTHER" id="PTHR30469">
    <property type="entry name" value="MULTIDRUG RESISTANCE PROTEIN MDTA"/>
    <property type="match status" value="1"/>
</dbReference>
<dbReference type="PANTHER" id="PTHR30469:SF15">
    <property type="entry name" value="HLYD FAMILY OF SECRETION PROTEINS"/>
    <property type="match status" value="1"/>
</dbReference>
<dbReference type="Pfam" id="PF25917">
    <property type="entry name" value="BSH_RND"/>
    <property type="match status" value="1"/>
</dbReference>
<dbReference type="Gene3D" id="2.40.50.100">
    <property type="match status" value="1"/>
</dbReference>
<accession>A0A212L1K0</accession>
<evidence type="ECO:0000259" key="2">
    <source>
        <dbReference type="Pfam" id="PF25917"/>
    </source>
</evidence>
<reference evidence="4" key="1">
    <citation type="submission" date="2016-08" db="EMBL/GenBank/DDBJ databases">
        <authorList>
            <person name="Seilhamer J.J."/>
        </authorList>
    </citation>
    <scope>NUCLEOTIDE SEQUENCE</scope>
    <source>
        <strain evidence="4">86</strain>
    </source>
</reference>
<feature type="domain" description="CusB-like beta-barrel" evidence="3">
    <location>
        <begin position="208"/>
        <end position="276"/>
    </location>
</feature>
<dbReference type="GO" id="GO:0015562">
    <property type="term" value="F:efflux transmembrane transporter activity"/>
    <property type="evidence" value="ECO:0007669"/>
    <property type="project" value="TreeGrafter"/>
</dbReference>
<proteinExistence type="inferred from homology"/>